<evidence type="ECO:0000313" key="2">
    <source>
        <dbReference type="EMBL" id="KAG0323837.1"/>
    </source>
</evidence>
<evidence type="ECO:0000256" key="1">
    <source>
        <dbReference type="SAM" id="MobiDB-lite"/>
    </source>
</evidence>
<name>A0A9P6RSG1_9FUNG</name>
<organism evidence="2 3">
    <name type="scientific">Dissophora globulifera</name>
    <dbReference type="NCBI Taxonomy" id="979702"/>
    <lineage>
        <taxon>Eukaryota</taxon>
        <taxon>Fungi</taxon>
        <taxon>Fungi incertae sedis</taxon>
        <taxon>Mucoromycota</taxon>
        <taxon>Mortierellomycotina</taxon>
        <taxon>Mortierellomycetes</taxon>
        <taxon>Mortierellales</taxon>
        <taxon>Mortierellaceae</taxon>
        <taxon>Dissophora</taxon>
    </lineage>
</organism>
<protein>
    <recommendedName>
        <fullName evidence="4">Swi5-dependent recombination DNA repair protein 1</fullName>
    </recommendedName>
</protein>
<dbReference type="AlphaFoldDB" id="A0A9P6RSG1"/>
<keyword evidence="3" id="KW-1185">Reference proteome</keyword>
<dbReference type="OrthoDB" id="27934at2759"/>
<reference evidence="2" key="1">
    <citation type="journal article" date="2020" name="Fungal Divers.">
        <title>Resolving the Mortierellaceae phylogeny through synthesis of multi-gene phylogenetics and phylogenomics.</title>
        <authorList>
            <person name="Vandepol N."/>
            <person name="Liber J."/>
            <person name="Desiro A."/>
            <person name="Na H."/>
            <person name="Kennedy M."/>
            <person name="Barry K."/>
            <person name="Grigoriev I.V."/>
            <person name="Miller A.N."/>
            <person name="O'Donnell K."/>
            <person name="Stajich J.E."/>
            <person name="Bonito G."/>
        </authorList>
    </citation>
    <scope>NUCLEOTIDE SEQUENCE</scope>
    <source>
        <strain evidence="2">REB-010B</strain>
    </source>
</reference>
<feature type="compositionally biased region" description="Low complexity" evidence="1">
    <location>
        <begin position="117"/>
        <end position="138"/>
    </location>
</feature>
<feature type="compositionally biased region" description="Low complexity" evidence="1">
    <location>
        <begin position="168"/>
        <end position="183"/>
    </location>
</feature>
<feature type="region of interest" description="Disordered" evidence="1">
    <location>
        <begin position="109"/>
        <end position="192"/>
    </location>
</feature>
<evidence type="ECO:0000313" key="3">
    <source>
        <dbReference type="Proteomes" id="UP000738325"/>
    </source>
</evidence>
<dbReference type="Gene3D" id="6.10.140.1020">
    <property type="match status" value="1"/>
</dbReference>
<feature type="region of interest" description="Disordered" evidence="1">
    <location>
        <begin position="30"/>
        <end position="72"/>
    </location>
</feature>
<accession>A0A9P6RSG1</accession>
<gene>
    <name evidence="2" type="ORF">BGZ99_002454</name>
</gene>
<evidence type="ECO:0008006" key="4">
    <source>
        <dbReference type="Google" id="ProtNLM"/>
    </source>
</evidence>
<comment type="caution">
    <text evidence="2">The sequence shown here is derived from an EMBL/GenBank/DDBJ whole genome shotgun (WGS) entry which is preliminary data.</text>
</comment>
<dbReference type="Proteomes" id="UP000738325">
    <property type="component" value="Unassembled WGS sequence"/>
</dbReference>
<sequence length="417" mass="45327">MDDLIPVSEQLSAEFRAIDRSPDLKVSLESTQFGSDAREADTVVELSRSSLNTETPPSPPRQPSGMLLNESSGARFAVPLVKRSGQKRMNDSMQTRGSIHKPFRSPMRISNISAPEQTGSIKGSSTSISQGRAATTAGTSGGGSSMEDSQVTVSDVAPPPPLRPPAHRYPGTTSSSRVSSLSSKLHTTAAGARRPFRSPVMALADQTKQPSSISNRSSAYGRLIEMQALQSRVAELQSSIRKGRQVLQQQERTDTPLEDLINKWRNASQEGARVLLEKFIEQEQAFGVGDSALRDTGSASSMGSKTNHGFYSGFDDSWGYTADTLSGRRGQYLSELNQEEMEAMVERMESQDVQDDLPTVDEAIRSKTLPNGEAKVPRALTKMQRLLTGLGIDPAVIGYDVEQDAFTSEELTYDTNF</sequence>
<proteinExistence type="predicted"/>
<dbReference type="EMBL" id="JAAAIP010000173">
    <property type="protein sequence ID" value="KAG0323837.1"/>
    <property type="molecule type" value="Genomic_DNA"/>
</dbReference>